<dbReference type="Gene3D" id="3.40.1000.10">
    <property type="entry name" value="Mog1/PsbP, alpha/beta/alpha sandwich"/>
    <property type="match status" value="1"/>
</dbReference>
<keyword evidence="1" id="KW-0732">Signal</keyword>
<dbReference type="Proteomes" id="UP000185598">
    <property type="component" value="Unassembled WGS sequence"/>
</dbReference>
<feature type="signal peptide" evidence="1">
    <location>
        <begin position="1"/>
        <end position="29"/>
    </location>
</feature>
<protein>
    <submittedName>
        <fullName evidence="3">Uncharacterized protein</fullName>
    </submittedName>
</protein>
<dbReference type="PROSITE" id="PS51257">
    <property type="entry name" value="PROKAR_LIPOPROTEIN"/>
    <property type="match status" value="1"/>
</dbReference>
<sequence>MKICARQTLFSSLVIASIALLACSFSVMANDLQRIPGTSVSLVPMDGLKSSAGFAGLIGDDGDAIMVDELAPEVYEQFMQAAKNPVKELAPLLAEEDIDLQQVEEMTADNGEKFLLLTGRQGPFSKWAALFKGQQTVLVTAQSLSAKDSEAAVKKMMMSVRAGGPVSLEEQIAALPFDLKLVAPFRFGPAHGGASIGMTIGPKDVDPENIQPWIIVSYEVQPVANLQTLEQVAESHLVDPRRYVNAHVDAREKSTVAGIAGIVLSGAYDGEVGGPPRPKKFAMYLAIAPSGRSVVVTAIADQDQFDTLKPAFDDVARSIEIKQGY</sequence>
<proteinExistence type="predicted"/>
<organism evidence="3 4">
    <name type="scientific">Allorhizobium taibaishanense</name>
    <dbReference type="NCBI Taxonomy" id="887144"/>
    <lineage>
        <taxon>Bacteria</taxon>
        <taxon>Pseudomonadati</taxon>
        <taxon>Pseudomonadota</taxon>
        <taxon>Alphaproteobacteria</taxon>
        <taxon>Hyphomicrobiales</taxon>
        <taxon>Rhizobiaceae</taxon>
        <taxon>Rhizobium/Agrobacterium group</taxon>
        <taxon>Allorhizobium</taxon>
    </lineage>
</organism>
<evidence type="ECO:0000313" key="3">
    <source>
        <dbReference type="EMBL" id="OLP47415.1"/>
    </source>
</evidence>
<dbReference type="EMBL" id="MKIN01000027">
    <property type="protein sequence ID" value="OLP47415.1"/>
    <property type="molecule type" value="Genomic_DNA"/>
</dbReference>
<evidence type="ECO:0000313" key="4">
    <source>
        <dbReference type="Proteomes" id="UP000185598"/>
    </source>
</evidence>
<dbReference type="EMBL" id="JACIED010000002">
    <property type="protein sequence ID" value="MBB4007668.1"/>
    <property type="molecule type" value="Genomic_DNA"/>
</dbReference>
<name>A0A1Q8ZYJ8_9HYPH</name>
<gene>
    <name evidence="3" type="ORF">BJF91_03025</name>
    <name evidence="2" type="ORF">GGQ71_001931</name>
</gene>
<evidence type="ECO:0000313" key="5">
    <source>
        <dbReference type="Proteomes" id="UP000544107"/>
    </source>
</evidence>
<evidence type="ECO:0000313" key="2">
    <source>
        <dbReference type="EMBL" id="MBB4007668.1"/>
    </source>
</evidence>
<accession>A0A1Q8ZYJ8</accession>
<dbReference type="OrthoDB" id="7926124at2"/>
<comment type="caution">
    <text evidence="3">The sequence shown here is derived from an EMBL/GenBank/DDBJ whole genome shotgun (WGS) entry which is preliminary data.</text>
</comment>
<dbReference type="Proteomes" id="UP000544107">
    <property type="component" value="Unassembled WGS sequence"/>
</dbReference>
<evidence type="ECO:0000256" key="1">
    <source>
        <dbReference type="SAM" id="SignalP"/>
    </source>
</evidence>
<keyword evidence="4" id="KW-1185">Reference proteome</keyword>
<feature type="chain" id="PRO_5044564203" evidence="1">
    <location>
        <begin position="30"/>
        <end position="325"/>
    </location>
</feature>
<dbReference type="RefSeq" id="WP_075616594.1">
    <property type="nucleotide sequence ID" value="NZ_JACIED010000002.1"/>
</dbReference>
<dbReference type="AlphaFoldDB" id="A0A1Q8ZYJ8"/>
<reference evidence="3 4" key="1">
    <citation type="submission" date="2016-09" db="EMBL/GenBank/DDBJ databases">
        <title>Rhizobium oryziradicis sp. nov., isolated from the root of rice.</title>
        <authorList>
            <person name="Zhao J."/>
            <person name="Zhang X."/>
        </authorList>
    </citation>
    <scope>NUCLEOTIDE SEQUENCE [LARGE SCALE GENOMIC DNA]</scope>
    <source>
        <strain evidence="3 4">14971</strain>
    </source>
</reference>
<reference evidence="2 5" key="2">
    <citation type="submission" date="2020-08" db="EMBL/GenBank/DDBJ databases">
        <title>Genomic Encyclopedia of Type Strains, Phase IV (KMG-IV): sequencing the most valuable type-strain genomes for metagenomic binning, comparative biology and taxonomic classification.</title>
        <authorList>
            <person name="Goeker M."/>
        </authorList>
    </citation>
    <scope>NUCLEOTIDE SEQUENCE [LARGE SCALE GENOMIC DNA]</scope>
    <source>
        <strain evidence="2 5">DSM 100021</strain>
    </source>
</reference>